<reference evidence="2 3" key="1">
    <citation type="submission" date="2020-03" db="EMBL/GenBank/DDBJ databases">
        <title>Draft Genome Sequence of Cudoniella acicularis.</title>
        <authorList>
            <person name="Buettner E."/>
            <person name="Kellner H."/>
        </authorList>
    </citation>
    <scope>NUCLEOTIDE SEQUENCE [LARGE SCALE GENOMIC DNA]</scope>
    <source>
        <strain evidence="2 3">DSM 108380</strain>
    </source>
</reference>
<keyword evidence="3" id="KW-1185">Reference proteome</keyword>
<gene>
    <name evidence="2" type="ORF">G7Y89_g12512</name>
</gene>
<accession>A0A8H4R913</accession>
<keyword evidence="1" id="KW-0472">Membrane</keyword>
<feature type="transmembrane region" description="Helical" evidence="1">
    <location>
        <begin position="59"/>
        <end position="86"/>
    </location>
</feature>
<dbReference type="EMBL" id="JAAMPI010001326">
    <property type="protein sequence ID" value="KAF4625652.1"/>
    <property type="molecule type" value="Genomic_DNA"/>
</dbReference>
<sequence length="186" mass="20838">MFSTPKPQNPTTPAALSKWLTVNVLQAVNVFLFLLDWIPGRIFRKEVFRASSGKRIKHLWRIYIVASIFQIPTTVTVAAMATEYWFAIIYPPREVANEEVSETALETEALEDTQSQASSLSEVVNEGAHQAIPGPEILQAIQIEGPGPDHNATEPVRNLVFPGPVFPSRLSTKQWSDTLVWVLNWL</sequence>
<comment type="caution">
    <text evidence="2">The sequence shown here is derived from an EMBL/GenBank/DDBJ whole genome shotgun (WGS) entry which is preliminary data.</text>
</comment>
<name>A0A8H4R913_9HELO</name>
<organism evidence="2 3">
    <name type="scientific">Cudoniella acicularis</name>
    <dbReference type="NCBI Taxonomy" id="354080"/>
    <lineage>
        <taxon>Eukaryota</taxon>
        <taxon>Fungi</taxon>
        <taxon>Dikarya</taxon>
        <taxon>Ascomycota</taxon>
        <taxon>Pezizomycotina</taxon>
        <taxon>Leotiomycetes</taxon>
        <taxon>Helotiales</taxon>
        <taxon>Tricladiaceae</taxon>
        <taxon>Cudoniella</taxon>
    </lineage>
</organism>
<dbReference type="AlphaFoldDB" id="A0A8H4R913"/>
<protein>
    <submittedName>
        <fullName evidence="2">Uncharacterized protein</fullName>
    </submittedName>
</protein>
<feature type="transmembrane region" description="Helical" evidence="1">
    <location>
        <begin position="20"/>
        <end position="38"/>
    </location>
</feature>
<keyword evidence="1" id="KW-0812">Transmembrane</keyword>
<evidence type="ECO:0000313" key="2">
    <source>
        <dbReference type="EMBL" id="KAF4625652.1"/>
    </source>
</evidence>
<keyword evidence="1" id="KW-1133">Transmembrane helix</keyword>
<evidence type="ECO:0000256" key="1">
    <source>
        <dbReference type="SAM" id="Phobius"/>
    </source>
</evidence>
<evidence type="ECO:0000313" key="3">
    <source>
        <dbReference type="Proteomes" id="UP000566819"/>
    </source>
</evidence>
<proteinExistence type="predicted"/>
<dbReference type="OrthoDB" id="10432751at2759"/>
<dbReference type="Proteomes" id="UP000566819">
    <property type="component" value="Unassembled WGS sequence"/>
</dbReference>